<comment type="caution">
    <text evidence="1">The sequence shown here is derived from an EMBL/GenBank/DDBJ whole genome shotgun (WGS) entry which is preliminary data.</text>
</comment>
<accession>A0AAV0AJK2</accession>
<evidence type="ECO:0000313" key="2">
    <source>
        <dbReference type="Proteomes" id="UP001153365"/>
    </source>
</evidence>
<sequence length="191" mass="22206">MPAGDANSSGNFIGFSNSVNMAEKIVQDNCITTKTKFDGTKVLGKIKYYRMLNVFKIPQSTLDRLIVYFGVKKARKLFQDYKDPFQAYVILLIANIFQCRKKQEEVKVFFPQDNSEEFQKILYFSSSYLVPAFSWLKNHSEKPGEFNGIIAVFYHSVLKHIFEIWKQQKININPVVKLNIMYIFGPSVKFE</sequence>
<name>A0AAV0AJK2_PHAPC</name>
<keyword evidence="2" id="KW-1185">Reference proteome</keyword>
<organism evidence="1 2">
    <name type="scientific">Phakopsora pachyrhizi</name>
    <name type="common">Asian soybean rust disease fungus</name>
    <dbReference type="NCBI Taxonomy" id="170000"/>
    <lineage>
        <taxon>Eukaryota</taxon>
        <taxon>Fungi</taxon>
        <taxon>Dikarya</taxon>
        <taxon>Basidiomycota</taxon>
        <taxon>Pucciniomycotina</taxon>
        <taxon>Pucciniomycetes</taxon>
        <taxon>Pucciniales</taxon>
        <taxon>Phakopsoraceae</taxon>
        <taxon>Phakopsora</taxon>
    </lineage>
</organism>
<reference evidence="1" key="1">
    <citation type="submission" date="2022-06" db="EMBL/GenBank/DDBJ databases">
        <authorList>
            <consortium name="SYNGENTA / RWTH Aachen University"/>
        </authorList>
    </citation>
    <scope>NUCLEOTIDE SEQUENCE</scope>
</reference>
<dbReference type="AlphaFoldDB" id="A0AAV0AJK2"/>
<dbReference type="Proteomes" id="UP001153365">
    <property type="component" value="Unassembled WGS sequence"/>
</dbReference>
<proteinExistence type="predicted"/>
<evidence type="ECO:0000313" key="1">
    <source>
        <dbReference type="EMBL" id="CAH7668670.1"/>
    </source>
</evidence>
<protein>
    <submittedName>
        <fullName evidence="1">Uncharacterized protein</fullName>
    </submittedName>
</protein>
<gene>
    <name evidence="1" type="ORF">PPACK8108_LOCUS3210</name>
</gene>
<dbReference type="EMBL" id="CALTRL010000577">
    <property type="protein sequence ID" value="CAH7668670.1"/>
    <property type="molecule type" value="Genomic_DNA"/>
</dbReference>